<proteinExistence type="inferred from homology"/>
<dbReference type="GO" id="GO:0047617">
    <property type="term" value="F:fatty acyl-CoA hydrolase activity"/>
    <property type="evidence" value="ECO:0007669"/>
    <property type="project" value="TreeGrafter"/>
</dbReference>
<dbReference type="Gene3D" id="3.10.129.10">
    <property type="entry name" value="Hotdog Thioesterase"/>
    <property type="match status" value="1"/>
</dbReference>
<dbReference type="AlphaFoldDB" id="A0A3A3GFW1"/>
<dbReference type="RefSeq" id="WP_119784596.1">
    <property type="nucleotide sequence ID" value="NZ_QYUQ01000002.1"/>
</dbReference>
<evidence type="ECO:0000313" key="4">
    <source>
        <dbReference type="Proteomes" id="UP000266327"/>
    </source>
</evidence>
<evidence type="ECO:0000256" key="1">
    <source>
        <dbReference type="ARBA" id="ARBA00005953"/>
    </source>
</evidence>
<dbReference type="PANTHER" id="PTHR31793">
    <property type="entry name" value="4-HYDROXYBENZOYL-COA THIOESTERASE FAMILY MEMBER"/>
    <property type="match status" value="1"/>
</dbReference>
<dbReference type="EMBL" id="QYUQ01000002">
    <property type="protein sequence ID" value="RJG01146.1"/>
    <property type="molecule type" value="Genomic_DNA"/>
</dbReference>
<dbReference type="EC" id="3.1.2.-" evidence="3"/>
<dbReference type="PANTHER" id="PTHR31793:SF37">
    <property type="entry name" value="ACYL-COA THIOESTER HYDROLASE YBGC"/>
    <property type="match status" value="1"/>
</dbReference>
<accession>A0A3A3GFW1</accession>
<comment type="caution">
    <text evidence="3">The sequence shown here is derived from an EMBL/GenBank/DDBJ whole genome shotgun (WGS) entry which is preliminary data.</text>
</comment>
<dbReference type="InterPro" id="IPR050563">
    <property type="entry name" value="4-hydroxybenzoyl-CoA_TE"/>
</dbReference>
<dbReference type="SUPFAM" id="SSF54637">
    <property type="entry name" value="Thioesterase/thiol ester dehydrase-isomerase"/>
    <property type="match status" value="1"/>
</dbReference>
<dbReference type="NCBIfam" id="TIGR00051">
    <property type="entry name" value="YbgC/FadM family acyl-CoA thioesterase"/>
    <property type="match status" value="1"/>
</dbReference>
<organism evidence="3 4">
    <name type="scientific">Noviherbaspirillum sedimenti</name>
    <dbReference type="NCBI Taxonomy" id="2320865"/>
    <lineage>
        <taxon>Bacteria</taxon>
        <taxon>Pseudomonadati</taxon>
        <taxon>Pseudomonadota</taxon>
        <taxon>Betaproteobacteria</taxon>
        <taxon>Burkholderiales</taxon>
        <taxon>Oxalobacteraceae</taxon>
        <taxon>Noviherbaspirillum</taxon>
    </lineage>
</organism>
<evidence type="ECO:0000256" key="2">
    <source>
        <dbReference type="ARBA" id="ARBA00022801"/>
    </source>
</evidence>
<reference evidence="4" key="1">
    <citation type="submission" date="2018-09" db="EMBL/GenBank/DDBJ databases">
        <authorList>
            <person name="Zhu H."/>
        </authorList>
    </citation>
    <scope>NUCLEOTIDE SEQUENCE [LARGE SCALE GENOMIC DNA]</scope>
    <source>
        <strain evidence="4">K1S02-23</strain>
    </source>
</reference>
<evidence type="ECO:0000313" key="3">
    <source>
        <dbReference type="EMBL" id="RJG01146.1"/>
    </source>
</evidence>
<keyword evidence="2 3" id="KW-0378">Hydrolase</keyword>
<dbReference type="InterPro" id="IPR029069">
    <property type="entry name" value="HotDog_dom_sf"/>
</dbReference>
<comment type="similarity">
    <text evidence="1">Belongs to the 4-hydroxybenzoyl-CoA thioesterase family.</text>
</comment>
<name>A0A3A3GFW1_9BURK</name>
<dbReference type="InterPro" id="IPR006684">
    <property type="entry name" value="YbgC/YbaW"/>
</dbReference>
<dbReference type="Pfam" id="PF13279">
    <property type="entry name" value="4HBT_2"/>
    <property type="match status" value="1"/>
</dbReference>
<sequence>MQNAALSNINVSHSPGKFSIVLRVYNQDIDAGRMVYIGNYMNFLERARTEWFHYLGLNQRHVERHYRAFFVARDLHLDCFSPAYLDDVLKVSIQVKSLGRTKMVWAHTIERDGIIASADLTAVWVDLKTLKPTAMPAEVREKFLAEFEHRERPAESAQATAST</sequence>
<dbReference type="OrthoDB" id="9808429at2"/>
<dbReference type="Proteomes" id="UP000266327">
    <property type="component" value="Unassembled WGS sequence"/>
</dbReference>
<protein>
    <submittedName>
        <fullName evidence="3">YbgC/FadM family acyl-CoA thioesterase</fullName>
        <ecNumber evidence="3">3.1.2.-</ecNumber>
    </submittedName>
</protein>
<dbReference type="CDD" id="cd00586">
    <property type="entry name" value="4HBT"/>
    <property type="match status" value="1"/>
</dbReference>
<gene>
    <name evidence="3" type="ORF">D3878_05750</name>
</gene>
<keyword evidence="4" id="KW-1185">Reference proteome</keyword>
<dbReference type="PIRSF" id="PIRSF003230">
    <property type="entry name" value="YbgC"/>
    <property type="match status" value="1"/>
</dbReference>